<dbReference type="InterPro" id="IPR005170">
    <property type="entry name" value="Transptr-assoc_dom"/>
</dbReference>
<dbReference type="PROSITE" id="PS51846">
    <property type="entry name" value="CNNM"/>
    <property type="match status" value="1"/>
</dbReference>
<evidence type="ECO:0000256" key="1">
    <source>
        <dbReference type="ARBA" id="ARBA00004651"/>
    </source>
</evidence>
<evidence type="ECO:0000313" key="16">
    <source>
        <dbReference type="Proteomes" id="UP000310458"/>
    </source>
</evidence>
<dbReference type="GO" id="GO:0005886">
    <property type="term" value="C:plasma membrane"/>
    <property type="evidence" value="ECO:0007669"/>
    <property type="project" value="UniProtKB-SubCell"/>
</dbReference>
<evidence type="ECO:0000259" key="13">
    <source>
        <dbReference type="PROSITE" id="PS51371"/>
    </source>
</evidence>
<dbReference type="SUPFAM" id="SSF56176">
    <property type="entry name" value="FAD-binding/transporter-associated domain-like"/>
    <property type="match status" value="1"/>
</dbReference>
<sequence>MEWILLLVGILLILGNGFFVAVEFALVALDQPTVQRAIDLGDKRAIPLMKCLKSLSTQLSSCQLGITLNTLLIGYVTEPALGSLLEPVMEAVGVPDAAAFGVSLFVAMLIATLVTMLIGELVPKNLAVAESFRIGRALARPQLMFTTVFKPLIIVLNGFSNKVLNRFGLEVKEELSGARTPEELSAMVRRSASLGTLDEQAATFLDRTLRFSEQTATDVMTPRPRMVTIDADASLDELIVTARRTGHSRFPVLGESGIDEVRGAVHVKKAVAVPRSKREPLVAATLMSEVTRVPETIHLDALISELRRAPLQIAVVEDEYGGTAGVVTLEDLVEEIVGEVAVEDEYGGTAGVVTLEDLVEEIVGEVADEHDALTPGVLQSASGEWYFPGLMRPDEINAQILELNIPEDSAYETVAGFILYELGRVAALGDEVEFAAGRLRVVGIDGRRIDRVKFVPDVESRRAALQAHTERVQKLAEERAERQRTGGR</sequence>
<evidence type="ECO:0000313" key="15">
    <source>
        <dbReference type="EMBL" id="TLP94071.1"/>
    </source>
</evidence>
<dbReference type="InterPro" id="IPR016169">
    <property type="entry name" value="FAD-bd_PCMH_sub2"/>
</dbReference>
<evidence type="ECO:0000256" key="2">
    <source>
        <dbReference type="ARBA" id="ARBA00006337"/>
    </source>
</evidence>
<comment type="similarity">
    <text evidence="2">Belongs to the UPF0053 family.</text>
</comment>
<dbReference type="CDD" id="cd04590">
    <property type="entry name" value="CBS_pair_CorC_HlyC_assoc"/>
    <property type="match status" value="1"/>
</dbReference>
<keyword evidence="11" id="KW-0175">Coiled coil</keyword>
<dbReference type="GO" id="GO:0050660">
    <property type="term" value="F:flavin adenine dinucleotide binding"/>
    <property type="evidence" value="ECO:0007669"/>
    <property type="project" value="InterPro"/>
</dbReference>
<dbReference type="InterPro" id="IPR046342">
    <property type="entry name" value="CBS_dom_sf"/>
</dbReference>
<keyword evidence="8 10" id="KW-0472">Membrane</keyword>
<keyword evidence="5" id="KW-0677">Repeat</keyword>
<protein>
    <submittedName>
        <fullName evidence="15">HlyC/CorC family transporter</fullName>
    </submittedName>
</protein>
<gene>
    <name evidence="15" type="ORF">FEF26_12555</name>
</gene>
<keyword evidence="3" id="KW-1003">Cell membrane</keyword>
<feature type="transmembrane region" description="Helical" evidence="12">
    <location>
        <begin position="97"/>
        <end position="122"/>
    </location>
</feature>
<feature type="domain" description="CBS" evidence="13">
    <location>
        <begin position="286"/>
        <end position="342"/>
    </location>
</feature>
<organism evidence="15 16">
    <name type="scientific">Nesterenkonia salmonea</name>
    <dbReference type="NCBI Taxonomy" id="1804987"/>
    <lineage>
        <taxon>Bacteria</taxon>
        <taxon>Bacillati</taxon>
        <taxon>Actinomycetota</taxon>
        <taxon>Actinomycetes</taxon>
        <taxon>Micrococcales</taxon>
        <taxon>Micrococcaceae</taxon>
        <taxon>Nesterenkonia</taxon>
    </lineage>
</organism>
<dbReference type="Pfam" id="PF03471">
    <property type="entry name" value="CorC_HlyC"/>
    <property type="match status" value="1"/>
</dbReference>
<dbReference type="RefSeq" id="WP_138253886.1">
    <property type="nucleotide sequence ID" value="NZ_VAVZ01000038.1"/>
</dbReference>
<evidence type="ECO:0000256" key="4">
    <source>
        <dbReference type="ARBA" id="ARBA00022692"/>
    </source>
</evidence>
<dbReference type="Gene3D" id="3.10.580.10">
    <property type="entry name" value="CBS-domain"/>
    <property type="match status" value="1"/>
</dbReference>
<dbReference type="Proteomes" id="UP000310458">
    <property type="component" value="Unassembled WGS sequence"/>
</dbReference>
<dbReference type="PANTHER" id="PTHR43099:SF6">
    <property type="entry name" value="UPF0053 PROTEIN RV1842C"/>
    <property type="match status" value="1"/>
</dbReference>
<comment type="subcellular location">
    <subcellularLocation>
        <location evidence="1">Cell membrane</location>
        <topology evidence="1">Multi-pass membrane protein</topology>
    </subcellularLocation>
</comment>
<dbReference type="InterPro" id="IPR036318">
    <property type="entry name" value="FAD-bd_PCMH-like_sf"/>
</dbReference>
<feature type="domain" description="CNNM transmembrane" evidence="14">
    <location>
        <begin position="1"/>
        <end position="201"/>
    </location>
</feature>
<evidence type="ECO:0000256" key="3">
    <source>
        <dbReference type="ARBA" id="ARBA00022475"/>
    </source>
</evidence>
<dbReference type="EMBL" id="VAVZ01000038">
    <property type="protein sequence ID" value="TLP94071.1"/>
    <property type="molecule type" value="Genomic_DNA"/>
</dbReference>
<reference evidence="15 16" key="1">
    <citation type="submission" date="2019-05" db="EMBL/GenBank/DDBJ databases">
        <title>Nesterenkonia sp. GY074 isolated from the Southern Atlantic Ocean.</title>
        <authorList>
            <person name="Zhang G."/>
        </authorList>
    </citation>
    <scope>NUCLEOTIDE SEQUENCE [LARGE SCALE GENOMIC DNA]</scope>
    <source>
        <strain evidence="15 16">GY074</strain>
    </source>
</reference>
<evidence type="ECO:0000256" key="11">
    <source>
        <dbReference type="SAM" id="Coils"/>
    </source>
</evidence>
<dbReference type="SMART" id="SM01091">
    <property type="entry name" value="CorC_HlyC"/>
    <property type="match status" value="1"/>
</dbReference>
<evidence type="ECO:0000256" key="9">
    <source>
        <dbReference type="PROSITE-ProRule" id="PRU00703"/>
    </source>
</evidence>
<dbReference type="Pfam" id="PF00571">
    <property type="entry name" value="CBS"/>
    <property type="match status" value="2"/>
</dbReference>
<evidence type="ECO:0000256" key="5">
    <source>
        <dbReference type="ARBA" id="ARBA00022737"/>
    </source>
</evidence>
<dbReference type="InterPro" id="IPR051676">
    <property type="entry name" value="UPF0053_domain"/>
</dbReference>
<feature type="transmembrane region" description="Helical" evidence="12">
    <location>
        <begin position="6"/>
        <end position="29"/>
    </location>
</feature>
<keyword evidence="4 10" id="KW-0812">Transmembrane</keyword>
<keyword evidence="7 9" id="KW-0129">CBS domain</keyword>
<dbReference type="PANTHER" id="PTHR43099">
    <property type="entry name" value="UPF0053 PROTEIN YRKA"/>
    <property type="match status" value="1"/>
</dbReference>
<evidence type="ECO:0000256" key="12">
    <source>
        <dbReference type="SAM" id="Phobius"/>
    </source>
</evidence>
<dbReference type="Gene3D" id="3.30.465.10">
    <property type="match status" value="1"/>
</dbReference>
<proteinExistence type="inferred from homology"/>
<dbReference type="SUPFAM" id="SSF54631">
    <property type="entry name" value="CBS-domain pair"/>
    <property type="match status" value="2"/>
</dbReference>
<dbReference type="InterPro" id="IPR000644">
    <property type="entry name" value="CBS_dom"/>
</dbReference>
<name>A0A5R9B884_9MICC</name>
<comment type="caution">
    <text evidence="15">The sequence shown here is derived from an EMBL/GenBank/DDBJ whole genome shotgun (WGS) entry which is preliminary data.</text>
</comment>
<evidence type="ECO:0000256" key="7">
    <source>
        <dbReference type="ARBA" id="ARBA00023122"/>
    </source>
</evidence>
<dbReference type="Gene3D" id="3.90.1280.20">
    <property type="match status" value="1"/>
</dbReference>
<evidence type="ECO:0000256" key="10">
    <source>
        <dbReference type="PROSITE-ProRule" id="PRU01193"/>
    </source>
</evidence>
<keyword evidence="16" id="KW-1185">Reference proteome</keyword>
<feature type="domain" description="CBS" evidence="13">
    <location>
        <begin position="220"/>
        <end position="281"/>
    </location>
</feature>
<dbReference type="InterPro" id="IPR002550">
    <property type="entry name" value="CNNM"/>
</dbReference>
<feature type="coiled-coil region" evidence="11">
    <location>
        <begin position="458"/>
        <end position="485"/>
    </location>
</feature>
<evidence type="ECO:0000256" key="6">
    <source>
        <dbReference type="ARBA" id="ARBA00022989"/>
    </source>
</evidence>
<dbReference type="InterPro" id="IPR044751">
    <property type="entry name" value="Ion_transp-like_CBS"/>
</dbReference>
<dbReference type="Pfam" id="PF01595">
    <property type="entry name" value="CNNM"/>
    <property type="match status" value="1"/>
</dbReference>
<accession>A0A5R9B884</accession>
<dbReference type="OrthoDB" id="110231at2"/>
<dbReference type="PROSITE" id="PS51371">
    <property type="entry name" value="CBS"/>
    <property type="match status" value="2"/>
</dbReference>
<evidence type="ECO:0000256" key="8">
    <source>
        <dbReference type="ARBA" id="ARBA00023136"/>
    </source>
</evidence>
<keyword evidence="6 10" id="KW-1133">Transmembrane helix</keyword>
<evidence type="ECO:0000259" key="14">
    <source>
        <dbReference type="PROSITE" id="PS51846"/>
    </source>
</evidence>
<dbReference type="AlphaFoldDB" id="A0A5R9B884"/>